<dbReference type="GO" id="GO:0008233">
    <property type="term" value="F:peptidase activity"/>
    <property type="evidence" value="ECO:0007669"/>
    <property type="project" value="UniProtKB-KW"/>
</dbReference>
<evidence type="ECO:0000256" key="2">
    <source>
        <dbReference type="ARBA" id="ARBA00022670"/>
    </source>
</evidence>
<dbReference type="GO" id="GO:0046797">
    <property type="term" value="P:viral procapsid maturation"/>
    <property type="evidence" value="ECO:0007669"/>
    <property type="project" value="UniProtKB-KW"/>
</dbReference>
<keyword evidence="1" id="KW-1188">Viral release from host cell</keyword>
<gene>
    <name evidence="7" type="ORF">UFOVP557_13</name>
</gene>
<name>A0A6J5MR22_9CAUD</name>
<feature type="domain" description="Prohead serine protease" evidence="6">
    <location>
        <begin position="13"/>
        <end position="149"/>
    </location>
</feature>
<evidence type="ECO:0000256" key="3">
    <source>
        <dbReference type="ARBA" id="ARBA00022801"/>
    </source>
</evidence>
<dbReference type="InterPro" id="IPR054613">
    <property type="entry name" value="Peptidase_S78_dom"/>
</dbReference>
<keyword evidence="2 7" id="KW-0645">Protease</keyword>
<organism evidence="7">
    <name type="scientific">uncultured Caudovirales phage</name>
    <dbReference type="NCBI Taxonomy" id="2100421"/>
    <lineage>
        <taxon>Viruses</taxon>
        <taxon>Duplodnaviria</taxon>
        <taxon>Heunggongvirae</taxon>
        <taxon>Uroviricota</taxon>
        <taxon>Caudoviricetes</taxon>
        <taxon>Peduoviridae</taxon>
        <taxon>Maltschvirus</taxon>
        <taxon>Maltschvirus maltsch</taxon>
    </lineage>
</organism>
<dbReference type="EMBL" id="LR796524">
    <property type="protein sequence ID" value="CAB4149625.1"/>
    <property type="molecule type" value="Genomic_DNA"/>
</dbReference>
<protein>
    <submittedName>
        <fullName evidence="7">Prohead protease</fullName>
    </submittedName>
</protein>
<proteinExistence type="predicted"/>
<evidence type="ECO:0000259" key="6">
    <source>
        <dbReference type="Pfam" id="PF04586"/>
    </source>
</evidence>
<dbReference type="GO" id="GO:0006508">
    <property type="term" value="P:proteolysis"/>
    <property type="evidence" value="ECO:0007669"/>
    <property type="project" value="UniProtKB-KW"/>
</dbReference>
<evidence type="ECO:0000313" key="7">
    <source>
        <dbReference type="EMBL" id="CAB4149625.1"/>
    </source>
</evidence>
<accession>A0A6J5MR22</accession>
<dbReference type="Pfam" id="PF04586">
    <property type="entry name" value="Peptidase_S78"/>
    <property type="match status" value="1"/>
</dbReference>
<reference evidence="7" key="1">
    <citation type="submission" date="2020-04" db="EMBL/GenBank/DDBJ databases">
        <authorList>
            <person name="Chiriac C."/>
            <person name="Salcher M."/>
            <person name="Ghai R."/>
            <person name="Kavagutti S V."/>
        </authorList>
    </citation>
    <scope>NUCLEOTIDE SEQUENCE</scope>
</reference>
<evidence type="ECO:0000256" key="5">
    <source>
        <dbReference type="ARBA" id="ARBA00023045"/>
    </source>
</evidence>
<keyword evidence="4" id="KW-0118">Viral capsid assembly</keyword>
<dbReference type="Pfam" id="PF25209">
    <property type="entry name" value="Phage_capsid_4"/>
    <property type="match status" value="1"/>
</dbReference>
<evidence type="ECO:0000256" key="1">
    <source>
        <dbReference type="ARBA" id="ARBA00022612"/>
    </source>
</evidence>
<dbReference type="SUPFAM" id="SSF56563">
    <property type="entry name" value="Major capsid protein gp5"/>
    <property type="match status" value="1"/>
</dbReference>
<sequence length="511" mass="54214">MIRLNSESFTIDAAQGETARRTISGIAVRYNTPARVSDGSMVAFAPGSLPVDGRAPTLQMYHQSDKVIGTVTERVEVDGVGMMFAARISETALGNEALTLAMDGALPEVSVGVEPIKFKYDKEGTMIVTEASWSELSLVARGAFDAPIQQVAASTPEEEEVTTIQEAPQQETETMNETVEAPAIIEASKATQAIFATAKREFHMPTPAEYISAFVTNPDKFAEMRAGIEAAAPNVLTTDIPGVLPLPIVQPVYNNFIGRRPVIDAIGAKAMPQGGKVFIRPEVTTHTSIAVQSGENAALQQGTFVVTDNQVTKGTYGGYVTLSEQSIDWSTPEVISLVLDDMGRIYANSTDNVAADNLVSGASVTAAFGNDATNPAQWSAFVASAAQTILSGSNGNLPTHLFVSPNMWGYLLGLTDTADRPLFPAVGPMNAFGNLLPGQPNGVAFGLQVVVDRNFATDTVIVGDASGFEIFEQQKGAISIDVPSTLSRTIAFRGYLATLMIDASKFVKATF</sequence>
<keyword evidence="5" id="KW-1273">Viral capsid maturation</keyword>
<keyword evidence="3" id="KW-0378">Hydrolase</keyword>
<evidence type="ECO:0000256" key="4">
    <source>
        <dbReference type="ARBA" id="ARBA00022950"/>
    </source>
</evidence>